<protein>
    <recommendedName>
        <fullName evidence="1">PUA domain-containing protein</fullName>
    </recommendedName>
</protein>
<organism evidence="2">
    <name type="scientific">Caldiarchaeum subterraneum</name>
    <dbReference type="NCBI Taxonomy" id="311458"/>
    <lineage>
        <taxon>Archaea</taxon>
        <taxon>Nitrososphaerota</taxon>
        <taxon>Candidatus Caldarchaeales</taxon>
        <taxon>Candidatus Caldarchaeaceae</taxon>
        <taxon>Candidatus Caldarchaeum</taxon>
    </lineage>
</organism>
<accession>A0A7J3VTQ8</accession>
<dbReference type="InterPro" id="IPR002478">
    <property type="entry name" value="PUA"/>
</dbReference>
<evidence type="ECO:0000259" key="1">
    <source>
        <dbReference type="SMART" id="SM00359"/>
    </source>
</evidence>
<dbReference type="InterPro" id="IPR016437">
    <property type="entry name" value="MCT-1/Tma20"/>
</dbReference>
<evidence type="ECO:0000313" key="2">
    <source>
        <dbReference type="EMBL" id="HHM44412.1"/>
    </source>
</evidence>
<dbReference type="InterPro" id="IPR004521">
    <property type="entry name" value="Uncharacterised_CHP00451"/>
</dbReference>
<dbReference type="NCBIfam" id="TIGR00451">
    <property type="entry name" value="unchar_dom_2"/>
    <property type="match status" value="1"/>
</dbReference>
<dbReference type="GO" id="GO:0001731">
    <property type="term" value="P:formation of translation preinitiation complex"/>
    <property type="evidence" value="ECO:0007669"/>
    <property type="project" value="TreeGrafter"/>
</dbReference>
<feature type="domain" description="PUA" evidence="1">
    <location>
        <begin position="87"/>
        <end position="161"/>
    </location>
</feature>
<dbReference type="GO" id="GO:0003723">
    <property type="term" value="F:RNA binding"/>
    <property type="evidence" value="ECO:0007669"/>
    <property type="project" value="InterPro"/>
</dbReference>
<dbReference type="PANTHER" id="PTHR22798">
    <property type="entry name" value="MCT-1 PROTEIN"/>
    <property type="match status" value="1"/>
</dbReference>
<comment type="caution">
    <text evidence="2">The sequence shown here is derived from an EMBL/GenBank/DDBJ whole genome shotgun (WGS) entry which is preliminary data.</text>
</comment>
<dbReference type="PANTHER" id="PTHR22798:SF0">
    <property type="entry name" value="MALIGNANT T-CELL-AMPLIFIED SEQUENCE 1"/>
    <property type="match status" value="1"/>
</dbReference>
<dbReference type="PROSITE" id="PS50890">
    <property type="entry name" value="PUA"/>
    <property type="match status" value="1"/>
</dbReference>
<dbReference type="InterPro" id="IPR036974">
    <property type="entry name" value="PUA_sf"/>
</dbReference>
<proteinExistence type="predicted"/>
<dbReference type="SMART" id="SM00359">
    <property type="entry name" value="PUA"/>
    <property type="match status" value="1"/>
</dbReference>
<dbReference type="EMBL" id="DRXH01000131">
    <property type="protein sequence ID" value="HHM44412.1"/>
    <property type="molecule type" value="Genomic_DNA"/>
</dbReference>
<dbReference type="PIRSF" id="PIRSF005067">
    <property type="entry name" value="Tma_RNA-bind_prd"/>
    <property type="match status" value="1"/>
</dbReference>
<dbReference type="CDD" id="cd21154">
    <property type="entry name" value="PUA_MJ1432-like"/>
    <property type="match status" value="1"/>
</dbReference>
<dbReference type="InterPro" id="IPR015947">
    <property type="entry name" value="PUA-like_sf"/>
</dbReference>
<reference evidence="2" key="1">
    <citation type="journal article" date="2020" name="mSystems">
        <title>Genome- and Community-Level Interaction Insights into Carbon Utilization and Element Cycling Functions of Hydrothermarchaeota in Hydrothermal Sediment.</title>
        <authorList>
            <person name="Zhou Z."/>
            <person name="Liu Y."/>
            <person name="Xu W."/>
            <person name="Pan J."/>
            <person name="Luo Z.H."/>
            <person name="Li M."/>
        </authorList>
    </citation>
    <scope>NUCLEOTIDE SEQUENCE [LARGE SCALE GENOMIC DNA]</scope>
    <source>
        <strain evidence="2">SpSt-1074</strain>
    </source>
</reference>
<dbReference type="AlphaFoldDB" id="A0A7J3VTQ8"/>
<dbReference type="Pfam" id="PF01472">
    <property type="entry name" value="PUA"/>
    <property type="match status" value="1"/>
</dbReference>
<name>A0A7J3VTQ8_CALS0</name>
<sequence>MFLLQAGGDGLLRRRTLPSQEAEKVVEGLSSFLGQGQLKKLVKRGVERVDAEKVSLIVLGPYVFVEKGDWLVPVLVKPNAEIVDRLPSVWVDKGAVPRIASGADVMRPGITRMDEFKQGELVVVRDDKHSQPLAVGSALINSSEAAEASRGRVVKNIHHVDDAAWKLVNII</sequence>
<gene>
    <name evidence="2" type="ORF">ENM31_03845</name>
</gene>
<dbReference type="Gene3D" id="3.10.450.120">
    <property type="entry name" value="Pre-PUA domain, domain 1"/>
    <property type="match status" value="1"/>
</dbReference>
<dbReference type="Gene3D" id="2.30.130.10">
    <property type="entry name" value="PUA domain"/>
    <property type="match status" value="1"/>
</dbReference>
<dbReference type="SUPFAM" id="SSF88697">
    <property type="entry name" value="PUA domain-like"/>
    <property type="match status" value="1"/>
</dbReference>